<comment type="caution">
    <text evidence="2">The sequence shown here is derived from an EMBL/GenBank/DDBJ whole genome shotgun (WGS) entry which is preliminary data.</text>
</comment>
<dbReference type="InterPro" id="IPR031981">
    <property type="entry name" value="MIEAP_C"/>
</dbReference>
<reference evidence="2" key="2">
    <citation type="submission" date="2020-11" db="EMBL/GenBank/DDBJ databases">
        <authorList>
            <person name="McCartney M.A."/>
            <person name="Auch B."/>
            <person name="Kono T."/>
            <person name="Mallez S."/>
            <person name="Becker A."/>
            <person name="Gohl D.M."/>
            <person name="Silverstein K.A.T."/>
            <person name="Koren S."/>
            <person name="Bechman K.B."/>
            <person name="Herman A."/>
            <person name="Abrahante J.E."/>
            <person name="Garbe J."/>
        </authorList>
    </citation>
    <scope>NUCLEOTIDE SEQUENCE</scope>
    <source>
        <strain evidence="2">Duluth1</strain>
        <tissue evidence="2">Whole animal</tissue>
    </source>
</reference>
<gene>
    <name evidence="2" type="ORF">DPMN_113180</name>
</gene>
<dbReference type="Proteomes" id="UP000828390">
    <property type="component" value="Unassembled WGS sequence"/>
</dbReference>
<dbReference type="EMBL" id="JAIWYP010000004">
    <property type="protein sequence ID" value="KAH3839746.1"/>
    <property type="molecule type" value="Genomic_DNA"/>
</dbReference>
<dbReference type="AlphaFoldDB" id="A0A9D4QQG5"/>
<accession>A0A9D4QQG5</accession>
<name>A0A9D4QQG5_DREPO</name>
<evidence type="ECO:0000313" key="3">
    <source>
        <dbReference type="Proteomes" id="UP000828390"/>
    </source>
</evidence>
<protein>
    <recommendedName>
        <fullName evidence="1">Mitochondria-eating protein C-terminal domain-containing protein</fullName>
    </recommendedName>
</protein>
<keyword evidence="3" id="KW-1185">Reference proteome</keyword>
<feature type="domain" description="Mitochondria-eating protein C-terminal" evidence="1">
    <location>
        <begin position="2"/>
        <end position="73"/>
    </location>
</feature>
<organism evidence="2 3">
    <name type="scientific">Dreissena polymorpha</name>
    <name type="common">Zebra mussel</name>
    <name type="synonym">Mytilus polymorpha</name>
    <dbReference type="NCBI Taxonomy" id="45954"/>
    <lineage>
        <taxon>Eukaryota</taxon>
        <taxon>Metazoa</taxon>
        <taxon>Spiralia</taxon>
        <taxon>Lophotrochozoa</taxon>
        <taxon>Mollusca</taxon>
        <taxon>Bivalvia</taxon>
        <taxon>Autobranchia</taxon>
        <taxon>Heteroconchia</taxon>
        <taxon>Euheterodonta</taxon>
        <taxon>Imparidentia</taxon>
        <taxon>Neoheterodontei</taxon>
        <taxon>Myida</taxon>
        <taxon>Dreissenoidea</taxon>
        <taxon>Dreissenidae</taxon>
        <taxon>Dreissena</taxon>
    </lineage>
</organism>
<proteinExistence type="predicted"/>
<evidence type="ECO:0000313" key="2">
    <source>
        <dbReference type="EMBL" id="KAH3839746.1"/>
    </source>
</evidence>
<sequence length="77" mass="9056">MHNYVTQCARVTWQMATQQTTMWLCTRDTCLDEEKHNLWWSCDKSEASVVKFFVWPALYDCENGNLLVKGMVYAEAE</sequence>
<dbReference type="Pfam" id="PF16026">
    <property type="entry name" value="MIEAP"/>
    <property type="match status" value="1"/>
</dbReference>
<evidence type="ECO:0000259" key="1">
    <source>
        <dbReference type="Pfam" id="PF16026"/>
    </source>
</evidence>
<reference evidence="2" key="1">
    <citation type="journal article" date="2019" name="bioRxiv">
        <title>The Genome of the Zebra Mussel, Dreissena polymorpha: A Resource for Invasive Species Research.</title>
        <authorList>
            <person name="McCartney M.A."/>
            <person name="Auch B."/>
            <person name="Kono T."/>
            <person name="Mallez S."/>
            <person name="Zhang Y."/>
            <person name="Obille A."/>
            <person name="Becker A."/>
            <person name="Abrahante J.E."/>
            <person name="Garbe J."/>
            <person name="Badalamenti J.P."/>
            <person name="Herman A."/>
            <person name="Mangelson H."/>
            <person name="Liachko I."/>
            <person name="Sullivan S."/>
            <person name="Sone E.D."/>
            <person name="Koren S."/>
            <person name="Silverstein K.A.T."/>
            <person name="Beckman K.B."/>
            <person name="Gohl D.M."/>
        </authorList>
    </citation>
    <scope>NUCLEOTIDE SEQUENCE</scope>
    <source>
        <strain evidence="2">Duluth1</strain>
        <tissue evidence="2">Whole animal</tissue>
    </source>
</reference>